<protein>
    <submittedName>
        <fullName evidence="3">Vacuolar protein sorting-associated protein 8 homolog</fullName>
    </submittedName>
</protein>
<evidence type="ECO:0000313" key="2">
    <source>
        <dbReference type="Proteomes" id="UP000025227"/>
    </source>
</evidence>
<evidence type="ECO:0000313" key="3">
    <source>
        <dbReference type="WBParaSite" id="HCON_00078880-00001"/>
    </source>
</evidence>
<reference evidence="3" key="1">
    <citation type="submission" date="2020-12" db="UniProtKB">
        <authorList>
            <consortium name="WormBaseParasite"/>
        </authorList>
    </citation>
    <scope>IDENTIFICATION</scope>
    <source>
        <strain evidence="3">MHco3</strain>
    </source>
</reference>
<organism evidence="2 3">
    <name type="scientific">Haemonchus contortus</name>
    <name type="common">Barber pole worm</name>
    <dbReference type="NCBI Taxonomy" id="6289"/>
    <lineage>
        <taxon>Eukaryota</taxon>
        <taxon>Metazoa</taxon>
        <taxon>Ecdysozoa</taxon>
        <taxon>Nematoda</taxon>
        <taxon>Chromadorea</taxon>
        <taxon>Rhabditida</taxon>
        <taxon>Rhabditina</taxon>
        <taxon>Rhabditomorpha</taxon>
        <taxon>Strongyloidea</taxon>
        <taxon>Trichostrongylidae</taxon>
        <taxon>Haemonchus</taxon>
    </lineage>
</organism>
<accession>A0A7I5E933</accession>
<proteinExistence type="predicted"/>
<feature type="region of interest" description="Disordered" evidence="1">
    <location>
        <begin position="24"/>
        <end position="57"/>
    </location>
</feature>
<feature type="compositionally biased region" description="Acidic residues" evidence="1">
    <location>
        <begin position="24"/>
        <end position="34"/>
    </location>
</feature>
<name>A0A7I5E933_HAECO</name>
<dbReference type="AlphaFoldDB" id="A0A7I5E933"/>
<keyword evidence="2" id="KW-1185">Reference proteome</keyword>
<sequence length="140" mass="15374">MDLSHCDDADMEKNFRATLLDFDDEKEGDTDDLQDSQATFRSREDSASNSSSMATLTAKTVAPKNGHVGADTSLNGGYITYCKNAERTIIPPGINSADGLAMHSKFAQSKKYLNLSIYNPQVWCVCMYVCMYVCLSVCST</sequence>
<dbReference type="WBParaSite" id="HCON_00078880-00001">
    <property type="protein sequence ID" value="HCON_00078880-00001"/>
    <property type="gene ID" value="HCON_00078880"/>
</dbReference>
<dbReference type="Proteomes" id="UP000025227">
    <property type="component" value="Unplaced"/>
</dbReference>
<evidence type="ECO:0000256" key="1">
    <source>
        <dbReference type="SAM" id="MobiDB-lite"/>
    </source>
</evidence>